<evidence type="ECO:0000313" key="1">
    <source>
        <dbReference type="EMBL" id="MBD3121985.1"/>
    </source>
</evidence>
<dbReference type="RefSeq" id="WP_159137061.1">
    <property type="nucleotide sequence ID" value="NZ_CP078598.1"/>
</dbReference>
<name>A0A8I0KL30_CITBR</name>
<organism evidence="1 2">
    <name type="scientific">Citrobacter braakii</name>
    <dbReference type="NCBI Taxonomy" id="57706"/>
    <lineage>
        <taxon>Bacteria</taxon>
        <taxon>Pseudomonadati</taxon>
        <taxon>Pseudomonadota</taxon>
        <taxon>Gammaproteobacteria</taxon>
        <taxon>Enterobacterales</taxon>
        <taxon>Enterobacteriaceae</taxon>
        <taxon>Citrobacter</taxon>
        <taxon>Citrobacter freundii complex</taxon>
    </lineage>
</organism>
<dbReference type="EMBL" id="JACXSK010000001">
    <property type="protein sequence ID" value="MBD3121985.1"/>
    <property type="molecule type" value="Genomic_DNA"/>
</dbReference>
<dbReference type="AlphaFoldDB" id="A0A8I0KL30"/>
<reference evidence="1" key="1">
    <citation type="submission" date="2020-09" db="EMBL/GenBank/DDBJ databases">
        <title>Characterization of IncC plasmids in Enterobacterales of food-producing animals originating from China.</title>
        <authorList>
            <person name="Zhang Y."/>
            <person name="Lei C.-W."/>
        </authorList>
    </citation>
    <scope>NUCLEOTIDE SEQUENCE</scope>
    <source>
        <strain evidence="1">CC1</strain>
    </source>
</reference>
<dbReference type="Proteomes" id="UP000605024">
    <property type="component" value="Unassembled WGS sequence"/>
</dbReference>
<proteinExistence type="predicted"/>
<sequence>MLDKIQFNNFSIHSSNFKMSGDVDSGGRYKVSFSEFGVKSEIDEDGDNWIEMAITPKVAGYEDGNHEPSAEEVPIFEISFSMSLYFLVLDKDFEITKDFYKENSWFFKNYISMACKLAAESILKYTPMYELELPWTPPIDTP</sequence>
<evidence type="ECO:0000313" key="2">
    <source>
        <dbReference type="Proteomes" id="UP000605024"/>
    </source>
</evidence>
<accession>A0A8I0KL30</accession>
<gene>
    <name evidence="1" type="ORF">ID160_04795</name>
</gene>
<protein>
    <submittedName>
        <fullName evidence="1">Uncharacterized protein</fullName>
    </submittedName>
</protein>
<comment type="caution">
    <text evidence="1">The sequence shown here is derived from an EMBL/GenBank/DDBJ whole genome shotgun (WGS) entry which is preliminary data.</text>
</comment>